<accession>A0ACC0JPY0</accession>
<sequence length="789" mass="88194">MYLFPLSFDQLLSQLTSVKCDKNVNVKATCSFLFVRSTFFHCHWPLIGLPAWHVYVLWSCEFTCNCIAVINKIIFENTMASRVHRVRYYNPKPEIINCVSFNKSSKLLALARVDASIELWDLSHAPYLVKFIPGIENGSIEALSWVNDRLLSTGLVGSLVEWDLERLTVKNTVLLTGYAAWCLDVSFDNTVAAVGTEQGYINLFNVEHNDIVYSKLFDKQEGRVMCCKFDKTGSILVTGSLNSIRVWNTKTGHAITRMSVTKRDQETIVWCLAVLSDNIIVSGDSHGRLSFWDGALGDQIESYTTHKADILAIAVSDDEQKIYCSGVDPVILSYRRVDKSSDSGSLQWVKHVQRHIHEHDVRGLIMHGDKLISVGNDGYLSLSSFPPKWVKRVPPMIPGPRSSVSVKKKLLLLRYSNHLQVWKLGSSAVNDKGQFIFSNINDNQISAPNGNSHLESDSEAIDNTLPVISTKENTSLKIANSPAKLVSIQTKKKKQMRCCEISPSGEFIVYATETDIRMLKLDVEDDDESSTSLSKMVVSGVSLPANRVAFTEDSRTMVVHSPGMLQVLQVDPDAGATVLQTIKTDKYLKSKAILHLLVSKKTPSSKTYLVAADTEGAIAVWTHSSTKFELHATLPKYQCVPSAVTVDSRRESLVIVYVDQKLMEYQLANKRFEEWPQTSLPVQWHRRQSAVLAASAHGARDALVFQDETSLWILERPSSNTEVADDEPHAKRRPKHGQRTARFKVIPMKYLGGFHWLDDSEAVSIEILPENIVAQLPAACTVSKNHTLG</sequence>
<protein>
    <submittedName>
        <fullName evidence="1">Uncharacterized protein</fullName>
    </submittedName>
</protein>
<comment type="caution">
    <text evidence="1">The sequence shown here is derived from an EMBL/GenBank/DDBJ whole genome shotgun (WGS) entry which is preliminary data.</text>
</comment>
<evidence type="ECO:0000313" key="2">
    <source>
        <dbReference type="Proteomes" id="UP001064048"/>
    </source>
</evidence>
<proteinExistence type="predicted"/>
<evidence type="ECO:0000313" key="1">
    <source>
        <dbReference type="EMBL" id="KAI8426222.1"/>
    </source>
</evidence>
<organism evidence="1 2">
    <name type="scientific">Choristoneura fumiferana</name>
    <name type="common">Spruce budworm moth</name>
    <name type="synonym">Archips fumiferana</name>
    <dbReference type="NCBI Taxonomy" id="7141"/>
    <lineage>
        <taxon>Eukaryota</taxon>
        <taxon>Metazoa</taxon>
        <taxon>Ecdysozoa</taxon>
        <taxon>Arthropoda</taxon>
        <taxon>Hexapoda</taxon>
        <taxon>Insecta</taxon>
        <taxon>Pterygota</taxon>
        <taxon>Neoptera</taxon>
        <taxon>Endopterygota</taxon>
        <taxon>Lepidoptera</taxon>
        <taxon>Glossata</taxon>
        <taxon>Ditrysia</taxon>
        <taxon>Tortricoidea</taxon>
        <taxon>Tortricidae</taxon>
        <taxon>Tortricinae</taxon>
        <taxon>Choristoneura</taxon>
    </lineage>
</organism>
<dbReference type="EMBL" id="CM046108">
    <property type="protein sequence ID" value="KAI8426222.1"/>
    <property type="molecule type" value="Genomic_DNA"/>
</dbReference>
<keyword evidence="2" id="KW-1185">Reference proteome</keyword>
<reference evidence="1 2" key="1">
    <citation type="journal article" date="2022" name="Genome Biol. Evol.">
        <title>The Spruce Budworm Genome: Reconstructing the Evolutionary History of Antifreeze Proteins.</title>
        <authorList>
            <person name="Beliveau C."/>
            <person name="Gagne P."/>
            <person name="Picq S."/>
            <person name="Vernygora O."/>
            <person name="Keeling C.I."/>
            <person name="Pinkney K."/>
            <person name="Doucet D."/>
            <person name="Wen F."/>
            <person name="Johnston J.S."/>
            <person name="Maaroufi H."/>
            <person name="Boyle B."/>
            <person name="Laroche J."/>
            <person name="Dewar K."/>
            <person name="Juretic N."/>
            <person name="Blackburn G."/>
            <person name="Nisole A."/>
            <person name="Brunet B."/>
            <person name="Brandao M."/>
            <person name="Lumley L."/>
            <person name="Duan J."/>
            <person name="Quan G."/>
            <person name="Lucarotti C.J."/>
            <person name="Roe A.D."/>
            <person name="Sperling F.A.H."/>
            <person name="Levesque R.C."/>
            <person name="Cusson M."/>
        </authorList>
    </citation>
    <scope>NUCLEOTIDE SEQUENCE [LARGE SCALE GENOMIC DNA]</scope>
    <source>
        <strain evidence="1">Glfc:IPQL:Cfum</strain>
    </source>
</reference>
<name>A0ACC0JPY0_CHOFU</name>
<gene>
    <name evidence="1" type="ORF">MSG28_005142</name>
</gene>
<dbReference type="Proteomes" id="UP001064048">
    <property type="component" value="Chromosome 8"/>
</dbReference>